<evidence type="ECO:0000256" key="1">
    <source>
        <dbReference type="SAM" id="MobiDB-lite"/>
    </source>
</evidence>
<dbReference type="eggNOG" id="COG4966">
    <property type="taxonomic scope" value="Bacteria"/>
</dbReference>
<dbReference type="GO" id="GO:0043683">
    <property type="term" value="P:type IV pilus assembly"/>
    <property type="evidence" value="ECO:0007669"/>
    <property type="project" value="InterPro"/>
</dbReference>
<name>N6Z5A2_THAL4</name>
<dbReference type="Pfam" id="PF16074">
    <property type="entry name" value="PilW"/>
    <property type="match status" value="1"/>
</dbReference>
<evidence type="ECO:0000313" key="3">
    <source>
        <dbReference type="Proteomes" id="UP000013232"/>
    </source>
</evidence>
<dbReference type="Proteomes" id="UP000013232">
    <property type="component" value="Unassembled WGS sequence"/>
</dbReference>
<dbReference type="EMBL" id="AMXE01000012">
    <property type="protein sequence ID" value="ENO89603.1"/>
    <property type="molecule type" value="Genomic_DNA"/>
</dbReference>
<comment type="caution">
    <text evidence="2">The sequence shown here is derived from an EMBL/GenBank/DDBJ whole genome shotgun (WGS) entry which is preliminary data.</text>
</comment>
<sequence length="329" mass="34751">MFGSFEGQKRITTGTADTQTNGALALQGVLRETQLAGYGFALFHRGANLLNCTTSLNGSTVAGGFSTVPVVIANGDGAASDAITVRYGRSMSGGIATQVTRRDGDVLSVNSNLGCRVGDTLIMSNGGDTCYLLTVEDLPVPAINTTEITLDADGYSDLDPQPPSGSLPTPGDSPWLASCLGEYREVTFSVADDRLLRNGQEIASGIVGLQAQYGISDSAGDSAIQQWVDATGDWASLGNTDRRKRIKAVRVAIVARSPLRDPDPVSQACNQAIDPPTGVCAWKDESVGGFDSPAPVIDLSSADDWDHYRYRVFETIIPLRNVVWAKGAM</sequence>
<keyword evidence="3" id="KW-1185">Reference proteome</keyword>
<protein>
    <submittedName>
        <fullName evidence="2">Uncharacterized protein</fullName>
    </submittedName>
</protein>
<dbReference type="AlphaFoldDB" id="N6Z5A2"/>
<proteinExistence type="predicted"/>
<gene>
    <name evidence="2" type="ORF">C666_05440</name>
</gene>
<evidence type="ECO:0000313" key="2">
    <source>
        <dbReference type="EMBL" id="ENO89603.1"/>
    </source>
</evidence>
<reference evidence="2 3" key="1">
    <citation type="submission" date="2012-09" db="EMBL/GenBank/DDBJ databases">
        <title>Draft Genome Sequences of 6 Strains from Genus Thauera.</title>
        <authorList>
            <person name="Liu B."/>
            <person name="Shapleigh J.P."/>
            <person name="Frostegard A.H."/>
        </authorList>
    </citation>
    <scope>NUCLEOTIDE SEQUENCE [LARGE SCALE GENOMIC DNA]</scope>
    <source>
        <strain evidence="3">47Lol / DSM 12138</strain>
    </source>
</reference>
<dbReference type="STRING" id="1123367.GCA_000621305_01457"/>
<accession>N6Z5A2</accession>
<dbReference type="InterPro" id="IPR032092">
    <property type="entry name" value="PilW"/>
</dbReference>
<organism evidence="2 3">
    <name type="scientific">Thauera linaloolentis (strain DSM 12138 / JCM 21573 / CCUG 41526 / CIP 105981 / IAM 15112 / NBRC 102519 / 47Lol)</name>
    <dbReference type="NCBI Taxonomy" id="1123367"/>
    <lineage>
        <taxon>Bacteria</taxon>
        <taxon>Pseudomonadati</taxon>
        <taxon>Pseudomonadota</taxon>
        <taxon>Betaproteobacteria</taxon>
        <taxon>Rhodocyclales</taxon>
        <taxon>Zoogloeaceae</taxon>
        <taxon>Thauera</taxon>
    </lineage>
</organism>
<feature type="region of interest" description="Disordered" evidence="1">
    <location>
        <begin position="152"/>
        <end position="171"/>
    </location>
</feature>